<evidence type="ECO:0000313" key="2">
    <source>
        <dbReference type="Proteomes" id="UP000192288"/>
    </source>
</evidence>
<name>A0A1X0VCA5_LEUPS</name>
<sequence>MANVWTSRTIIKRYFSGMIDFGCELIAEDLERSNKYRYENTVFVQEIKRVLDEFCKQLTPELKDMYVSKYKENKPFTEFYNVVAPTGYIMALNKELNALTSKIERPKERLYA</sequence>
<dbReference type="RefSeq" id="WP_080519456.1">
    <property type="nucleotide sequence ID" value="NZ_MPLS01000029.1"/>
</dbReference>
<proteinExistence type="predicted"/>
<reference evidence="1 2" key="1">
    <citation type="journal article" date="2017" name="Front. Microbiol.">
        <title>Genomic Characterization of Dairy Associated Leuconostoc Species and Diversity of Leuconostocs in Undefined Mixed Mesophilic Starter Cultures.</title>
        <authorList>
            <person name="Frantzen C.A."/>
            <person name="Kot W."/>
            <person name="Pedersen T.B."/>
            <person name="Ardo Y.M."/>
            <person name="Broadbent J.R."/>
            <person name="Neve H."/>
            <person name="Hansen L.H."/>
            <person name="Dal Bello F."/>
            <person name="Ostlie H.M."/>
            <person name="Kleppen H.P."/>
            <person name="Vogensen F.K."/>
            <person name="Holo H."/>
        </authorList>
    </citation>
    <scope>NUCLEOTIDE SEQUENCE [LARGE SCALE GENOMIC DNA]</scope>
    <source>
        <strain evidence="1 2">LMGCF08</strain>
    </source>
</reference>
<evidence type="ECO:0000313" key="1">
    <source>
        <dbReference type="EMBL" id="ORI97343.1"/>
    </source>
</evidence>
<dbReference type="AlphaFoldDB" id="A0A1X0VCA5"/>
<dbReference type="Proteomes" id="UP000192288">
    <property type="component" value="Unassembled WGS sequence"/>
</dbReference>
<dbReference type="STRING" id="33968.BMS77_07850"/>
<protein>
    <submittedName>
        <fullName evidence="1">Uncharacterized protein</fullName>
    </submittedName>
</protein>
<comment type="caution">
    <text evidence="1">The sequence shown here is derived from an EMBL/GenBank/DDBJ whole genome shotgun (WGS) entry which is preliminary data.</text>
</comment>
<organism evidence="1 2">
    <name type="scientific">Leuconostoc pseudomesenteroides</name>
    <dbReference type="NCBI Taxonomy" id="33968"/>
    <lineage>
        <taxon>Bacteria</taxon>
        <taxon>Bacillati</taxon>
        <taxon>Bacillota</taxon>
        <taxon>Bacilli</taxon>
        <taxon>Lactobacillales</taxon>
        <taxon>Lactobacillaceae</taxon>
        <taxon>Leuconostoc</taxon>
    </lineage>
</organism>
<dbReference type="EMBL" id="MPLS01000029">
    <property type="protein sequence ID" value="ORI97343.1"/>
    <property type="molecule type" value="Genomic_DNA"/>
</dbReference>
<gene>
    <name evidence="1" type="ORF">BMR96_07765</name>
</gene>
<accession>A0A1X0VCA5</accession>